<protein>
    <recommendedName>
        <fullName evidence="3">NmrA-like domain-containing protein</fullName>
    </recommendedName>
</protein>
<keyword evidence="2" id="KW-0560">Oxidoreductase</keyword>
<accession>A0A8H4ZTR4</accession>
<evidence type="ECO:0000259" key="3">
    <source>
        <dbReference type="Pfam" id="PF05368"/>
    </source>
</evidence>
<comment type="caution">
    <text evidence="4">The sequence shown here is derived from an EMBL/GenBank/DDBJ whole genome shotgun (WGS) entry which is preliminary data.</text>
</comment>
<feature type="domain" description="NmrA-like" evidence="3">
    <location>
        <begin position="6"/>
        <end position="237"/>
    </location>
</feature>
<dbReference type="Gene3D" id="3.90.25.10">
    <property type="entry name" value="UDP-galactose 4-epimerase, domain 1"/>
    <property type="match status" value="1"/>
</dbReference>
<dbReference type="InterPro" id="IPR008030">
    <property type="entry name" value="NmrA-like"/>
</dbReference>
<evidence type="ECO:0000256" key="2">
    <source>
        <dbReference type="ARBA" id="ARBA00023002"/>
    </source>
</evidence>
<name>A0A8H4ZTR4_9HYPO</name>
<dbReference type="PANTHER" id="PTHR47706">
    <property type="entry name" value="NMRA-LIKE FAMILY PROTEIN"/>
    <property type="match status" value="1"/>
</dbReference>
<dbReference type="InterPro" id="IPR036291">
    <property type="entry name" value="NAD(P)-bd_dom_sf"/>
</dbReference>
<dbReference type="Proteomes" id="UP000573603">
    <property type="component" value="Unassembled WGS sequence"/>
</dbReference>
<dbReference type="SUPFAM" id="SSF51735">
    <property type="entry name" value="NAD(P)-binding Rossmann-fold domains"/>
    <property type="match status" value="1"/>
</dbReference>
<sequence length="310" mass="33691">MSWPHVALVGATGNLGPAILEQLLAASLKVTVLARVGSANKVLAVTDSKSVRVREVDYSSHSSVVSALETVDIVISTLGFTNLYDIQKNLINASIEAGVSRFIPSEFGNDSANPLVRKLPIFADKIKTQEYLESKVAENPEFSYKFVYNNSFLDWQLQNGFMVNLKDHTATLYDGGDVVYSATRLSTIGMALASIAKNLDVTKNRHIYIQDIAITQNQIIEIAKHVDGKEWTTSAASTVEIEEKAHQALKSSDPAEVAGSALGFIARACWGEGYGGDFSKKNNNDLLGIPGLSTAGLEELVRDIIKHYNK</sequence>
<organism evidence="4 5">
    <name type="scientific">Fusarium anthophilum</name>
    <dbReference type="NCBI Taxonomy" id="48485"/>
    <lineage>
        <taxon>Eukaryota</taxon>
        <taxon>Fungi</taxon>
        <taxon>Dikarya</taxon>
        <taxon>Ascomycota</taxon>
        <taxon>Pezizomycotina</taxon>
        <taxon>Sordariomycetes</taxon>
        <taxon>Hypocreomycetidae</taxon>
        <taxon>Hypocreales</taxon>
        <taxon>Nectriaceae</taxon>
        <taxon>Fusarium</taxon>
        <taxon>Fusarium fujikuroi species complex</taxon>
    </lineage>
</organism>
<dbReference type="InterPro" id="IPR045312">
    <property type="entry name" value="PCBER-like"/>
</dbReference>
<dbReference type="AlphaFoldDB" id="A0A8H4ZTR4"/>
<dbReference type="InterPro" id="IPR051609">
    <property type="entry name" value="NmrA/Isoflavone_reductase-like"/>
</dbReference>
<evidence type="ECO:0000313" key="4">
    <source>
        <dbReference type="EMBL" id="KAF5252629.1"/>
    </source>
</evidence>
<dbReference type="EMBL" id="JABEVY010000055">
    <property type="protein sequence ID" value="KAF5252629.1"/>
    <property type="molecule type" value="Genomic_DNA"/>
</dbReference>
<dbReference type="Gene3D" id="3.40.50.720">
    <property type="entry name" value="NAD(P)-binding Rossmann-like Domain"/>
    <property type="match status" value="1"/>
</dbReference>
<evidence type="ECO:0000256" key="1">
    <source>
        <dbReference type="ARBA" id="ARBA00022857"/>
    </source>
</evidence>
<evidence type="ECO:0000313" key="5">
    <source>
        <dbReference type="Proteomes" id="UP000573603"/>
    </source>
</evidence>
<proteinExistence type="predicted"/>
<dbReference type="PANTHER" id="PTHR47706:SF1">
    <property type="entry name" value="CIPA-LIKE, PUTATIVE (AFU_ORTHOLOGUE AFUA_1G12460)-RELATED"/>
    <property type="match status" value="1"/>
</dbReference>
<dbReference type="CDD" id="cd05259">
    <property type="entry name" value="PCBER_SDR_a"/>
    <property type="match status" value="1"/>
</dbReference>
<gene>
    <name evidence="4" type="ORF">FANTH_2524</name>
</gene>
<dbReference type="Pfam" id="PF05368">
    <property type="entry name" value="NmrA"/>
    <property type="match status" value="1"/>
</dbReference>
<reference evidence="4 5" key="1">
    <citation type="journal article" date="2020" name="BMC Genomics">
        <title>Correction to: Identification and distribution of gene clusters required for synthesis of sphingolipid metabolism inhibitors in diverse species of the filamentous fungus Fusarium.</title>
        <authorList>
            <person name="Kim H.S."/>
            <person name="Lohmar J.M."/>
            <person name="Busman M."/>
            <person name="Brown D.W."/>
            <person name="Naumann T.A."/>
            <person name="Divon H.H."/>
            <person name="Lysoe E."/>
            <person name="Uhlig S."/>
            <person name="Proctor R.H."/>
        </authorList>
    </citation>
    <scope>NUCLEOTIDE SEQUENCE [LARGE SCALE GENOMIC DNA]</scope>
    <source>
        <strain evidence="4 5">NRRL 25214</strain>
    </source>
</reference>
<dbReference type="GO" id="GO:0016491">
    <property type="term" value="F:oxidoreductase activity"/>
    <property type="evidence" value="ECO:0007669"/>
    <property type="project" value="UniProtKB-KW"/>
</dbReference>
<keyword evidence="5" id="KW-1185">Reference proteome</keyword>
<keyword evidence="1" id="KW-0521">NADP</keyword>